<evidence type="ECO:0000256" key="1">
    <source>
        <dbReference type="SAM" id="Phobius"/>
    </source>
</evidence>
<feature type="transmembrane region" description="Helical" evidence="1">
    <location>
        <begin position="123"/>
        <end position="142"/>
    </location>
</feature>
<feature type="transmembrane region" description="Helical" evidence="1">
    <location>
        <begin position="148"/>
        <end position="168"/>
    </location>
</feature>
<dbReference type="AlphaFoldDB" id="A0AAE1NL31"/>
<keyword evidence="3" id="KW-1185">Reference proteome</keyword>
<proteinExistence type="predicted"/>
<keyword evidence="1" id="KW-0812">Transmembrane</keyword>
<evidence type="ECO:0000313" key="2">
    <source>
        <dbReference type="EMBL" id="KAK4291401.1"/>
    </source>
</evidence>
<organism evidence="2 3">
    <name type="scientific">Petrolisthes manimaculis</name>
    <dbReference type="NCBI Taxonomy" id="1843537"/>
    <lineage>
        <taxon>Eukaryota</taxon>
        <taxon>Metazoa</taxon>
        <taxon>Ecdysozoa</taxon>
        <taxon>Arthropoda</taxon>
        <taxon>Crustacea</taxon>
        <taxon>Multicrustacea</taxon>
        <taxon>Malacostraca</taxon>
        <taxon>Eumalacostraca</taxon>
        <taxon>Eucarida</taxon>
        <taxon>Decapoda</taxon>
        <taxon>Pleocyemata</taxon>
        <taxon>Anomura</taxon>
        <taxon>Galatheoidea</taxon>
        <taxon>Porcellanidae</taxon>
        <taxon>Petrolisthes</taxon>
    </lineage>
</organism>
<keyword evidence="1" id="KW-0472">Membrane</keyword>
<sequence>MEVFAADPGTDKMLNIPQLSVQRLECSPVFPGLHFQQAQLKQRPGGSGIAYCIIGFPFLSGGFSEELALQGPSPRPDSQTRIRFACDQRETGGSSTPPPPAVLSGQLTLNPLVHFTPLHSTTVHFLLLLLLLLTLNPLVHFTPLHSTTVHFLNFLLILLLLLLNHIIIRPL</sequence>
<name>A0AAE1NL31_9EUCA</name>
<evidence type="ECO:0000313" key="3">
    <source>
        <dbReference type="Proteomes" id="UP001292094"/>
    </source>
</evidence>
<dbReference type="EMBL" id="JAWZYT010005161">
    <property type="protein sequence ID" value="KAK4291401.1"/>
    <property type="molecule type" value="Genomic_DNA"/>
</dbReference>
<keyword evidence="1" id="KW-1133">Transmembrane helix</keyword>
<accession>A0AAE1NL31</accession>
<gene>
    <name evidence="2" type="ORF">Pmani_035776</name>
</gene>
<protein>
    <submittedName>
        <fullName evidence="2">Uncharacterized protein</fullName>
    </submittedName>
</protein>
<dbReference type="Proteomes" id="UP001292094">
    <property type="component" value="Unassembled WGS sequence"/>
</dbReference>
<comment type="caution">
    <text evidence="2">The sequence shown here is derived from an EMBL/GenBank/DDBJ whole genome shotgun (WGS) entry which is preliminary data.</text>
</comment>
<reference evidence="2" key="1">
    <citation type="submission" date="2023-11" db="EMBL/GenBank/DDBJ databases">
        <title>Genome assemblies of two species of porcelain crab, Petrolisthes cinctipes and Petrolisthes manimaculis (Anomura: Porcellanidae).</title>
        <authorList>
            <person name="Angst P."/>
        </authorList>
    </citation>
    <scope>NUCLEOTIDE SEQUENCE</scope>
    <source>
        <strain evidence="2">PB745_02</strain>
        <tissue evidence="2">Gill</tissue>
    </source>
</reference>